<sequence>MTCWIGIASADHVQGGVDGGFAQLGHGRHDAVKALRKGDWLAYYAPRQGMGTGAPVQAFTAIGRVTSDAPYHATQAMGFHPYRVDVAYLPGARPAPIRPLLDRLDLTRDHPGNWGLLLRGPKRRISVDDMRRIAEAMGVPSRDLDLGA</sequence>
<dbReference type="Proteomes" id="UP000265848">
    <property type="component" value="Unassembled WGS sequence"/>
</dbReference>
<keyword evidence="4" id="KW-1185">Reference proteome</keyword>
<accession>A0A399J1Q5</accession>
<comment type="similarity">
    <text evidence="1">Belongs to the UPF0310 family.</text>
</comment>
<gene>
    <name evidence="3" type="ORF">DL237_08685</name>
</gene>
<evidence type="ECO:0000313" key="3">
    <source>
        <dbReference type="EMBL" id="RII39214.1"/>
    </source>
</evidence>
<dbReference type="EMBL" id="QWJJ01000006">
    <property type="protein sequence ID" value="RII39214.1"/>
    <property type="molecule type" value="Genomic_DNA"/>
</dbReference>
<proteinExistence type="inferred from homology"/>
<dbReference type="AlphaFoldDB" id="A0A399J1Q5"/>
<dbReference type="CDD" id="cd21132">
    <property type="entry name" value="EVE-like"/>
    <property type="match status" value="1"/>
</dbReference>
<dbReference type="InterPro" id="IPR022996">
    <property type="entry name" value="UPF0310"/>
</dbReference>
<dbReference type="RefSeq" id="WP_119398653.1">
    <property type="nucleotide sequence ID" value="NZ_QWJJ01000006.1"/>
</dbReference>
<reference evidence="3 4" key="1">
    <citation type="submission" date="2018-08" db="EMBL/GenBank/DDBJ databases">
        <title>Pseudooceanicola sediminis CY03 in the family Rhodobacteracea.</title>
        <authorList>
            <person name="Zhang Y.-J."/>
        </authorList>
    </citation>
    <scope>NUCLEOTIDE SEQUENCE [LARGE SCALE GENOMIC DNA]</scope>
    <source>
        <strain evidence="3 4">CY03</strain>
    </source>
</reference>
<dbReference type="Gene3D" id="3.10.590.10">
    <property type="entry name" value="ph1033 like domains"/>
    <property type="match status" value="1"/>
</dbReference>
<feature type="domain" description="EVE" evidence="2">
    <location>
        <begin position="3"/>
        <end position="134"/>
    </location>
</feature>
<protein>
    <recommendedName>
        <fullName evidence="1">UPF0310 protein DL237_08685</fullName>
    </recommendedName>
</protein>
<name>A0A399J1Q5_9RHOB</name>
<evidence type="ECO:0000256" key="1">
    <source>
        <dbReference type="HAMAP-Rule" id="MF_00771"/>
    </source>
</evidence>
<dbReference type="InterPro" id="IPR015947">
    <property type="entry name" value="PUA-like_sf"/>
</dbReference>
<organism evidence="3 4">
    <name type="scientific">Pseudooceanicola sediminis</name>
    <dbReference type="NCBI Taxonomy" id="2211117"/>
    <lineage>
        <taxon>Bacteria</taxon>
        <taxon>Pseudomonadati</taxon>
        <taxon>Pseudomonadota</taxon>
        <taxon>Alphaproteobacteria</taxon>
        <taxon>Rhodobacterales</taxon>
        <taxon>Paracoccaceae</taxon>
        <taxon>Pseudooceanicola</taxon>
    </lineage>
</organism>
<evidence type="ECO:0000313" key="4">
    <source>
        <dbReference type="Proteomes" id="UP000265848"/>
    </source>
</evidence>
<dbReference type="HAMAP" id="MF_00771">
    <property type="entry name" value="UPF0310"/>
    <property type="match status" value="1"/>
</dbReference>
<evidence type="ECO:0000259" key="2">
    <source>
        <dbReference type="Pfam" id="PF01878"/>
    </source>
</evidence>
<dbReference type="Pfam" id="PF01878">
    <property type="entry name" value="EVE"/>
    <property type="match status" value="1"/>
</dbReference>
<dbReference type="SUPFAM" id="SSF88697">
    <property type="entry name" value="PUA domain-like"/>
    <property type="match status" value="1"/>
</dbReference>
<dbReference type="InterPro" id="IPR002740">
    <property type="entry name" value="EVE_domain"/>
</dbReference>
<dbReference type="OrthoDB" id="9793567at2"/>
<comment type="caution">
    <text evidence="3">The sequence shown here is derived from an EMBL/GenBank/DDBJ whole genome shotgun (WGS) entry which is preliminary data.</text>
</comment>